<dbReference type="EMBL" id="JADOER010000009">
    <property type="protein sequence ID" value="MBT9312712.1"/>
    <property type="molecule type" value="Genomic_DNA"/>
</dbReference>
<evidence type="ECO:0000259" key="2">
    <source>
        <dbReference type="Pfam" id="PF02470"/>
    </source>
</evidence>
<feature type="transmembrane region" description="Helical" evidence="1">
    <location>
        <begin position="12"/>
        <end position="29"/>
    </location>
</feature>
<dbReference type="Pfam" id="PF02470">
    <property type="entry name" value="MlaD"/>
    <property type="match status" value="1"/>
</dbReference>
<keyword evidence="1" id="KW-0812">Transmembrane</keyword>
<name>A0ABS5Y4H4_9CYAN</name>
<evidence type="ECO:0000256" key="1">
    <source>
        <dbReference type="SAM" id="Phobius"/>
    </source>
</evidence>
<dbReference type="Proteomes" id="UP001196661">
    <property type="component" value="Unassembled WGS sequence"/>
</dbReference>
<dbReference type="InterPro" id="IPR039342">
    <property type="entry name" value="TGD2-like"/>
</dbReference>
<dbReference type="RefSeq" id="WP_215618603.1">
    <property type="nucleotide sequence ID" value="NZ_JADOER010000009.1"/>
</dbReference>
<keyword evidence="4" id="KW-1185">Reference proteome</keyword>
<dbReference type="PANTHER" id="PTHR34675">
    <property type="entry name" value="PROTEIN TRIGALACTOSYLDIACYLGLYCEROL 2, CHLOROPLASTIC"/>
    <property type="match status" value="1"/>
</dbReference>
<keyword evidence="1" id="KW-1133">Transmembrane helix</keyword>
<evidence type="ECO:0000313" key="3">
    <source>
        <dbReference type="EMBL" id="MBT9312712.1"/>
    </source>
</evidence>
<reference evidence="3 4" key="1">
    <citation type="journal article" date="2021" name="Mar. Drugs">
        <title>Genome Reduction and Secondary Metabolism of the Marine Sponge-Associated Cyanobacterium Leptothoe.</title>
        <authorList>
            <person name="Konstantinou D."/>
            <person name="Popin R.V."/>
            <person name="Fewer D.P."/>
            <person name="Sivonen K."/>
            <person name="Gkelis S."/>
        </authorList>
    </citation>
    <scope>NUCLEOTIDE SEQUENCE [LARGE SCALE GENOMIC DNA]</scope>
    <source>
        <strain evidence="3 4">TAU-MAC 1615</strain>
    </source>
</reference>
<comment type="caution">
    <text evidence="3">The sequence shown here is derived from an EMBL/GenBank/DDBJ whole genome shotgun (WGS) entry which is preliminary data.</text>
</comment>
<keyword evidence="1" id="KW-0472">Membrane</keyword>
<sequence length="477" mass="50945">MRARTIREGSVGLLILAGVALFGGLVMWLRGLTYGQRSYRLLVNFDSANGIQEGAAVSYRGVPVGQIAKIAPGSNTVTVEIEINRGDLRIPANSIIKTSQSGLIGETTVSIQPALTDNEIDDSMPGPVNSACNSDLILCNGDQVKGLVGVNYEDLLESSQKISDALSRTLEDPNSVDNLRQILENTSAISGNVVDLTDEVTLITRDLRTQIQPLSASAQQTLVTVSGAAEQLEASAERTSAQLDQTLTQVNALLATNQDNLTTTLDNISASTGQLRLAMDTLSPVIQDGTLVENIELLASNAAIASQDLRTISSTLGTSENLVLLQQTIESARDVFQSAQKIMADVDTLTGDPALRDQVRSLLMGLSDLVSFTGELENQTEVASDLVSFTGELENQTEVAAEFNQQLQQVAELENALASPEDFQVVPDATTAEAFTEIEPTSEFIEAETVGANDAEITQPSLVFNGERYITDLADRP</sequence>
<evidence type="ECO:0000313" key="4">
    <source>
        <dbReference type="Proteomes" id="UP001196661"/>
    </source>
</evidence>
<feature type="domain" description="Mce/MlaD" evidence="2">
    <location>
        <begin position="38"/>
        <end position="113"/>
    </location>
</feature>
<dbReference type="InterPro" id="IPR003399">
    <property type="entry name" value="Mce/MlaD"/>
</dbReference>
<organism evidence="3 4">
    <name type="scientific">Leptothoe kymatousa TAU-MAC 1615</name>
    <dbReference type="NCBI Taxonomy" id="2364775"/>
    <lineage>
        <taxon>Bacteria</taxon>
        <taxon>Bacillati</taxon>
        <taxon>Cyanobacteriota</taxon>
        <taxon>Cyanophyceae</taxon>
        <taxon>Nodosilineales</taxon>
        <taxon>Cymatolegaceae</taxon>
        <taxon>Leptothoe</taxon>
        <taxon>Leptothoe kymatousa</taxon>
    </lineage>
</organism>
<protein>
    <submittedName>
        <fullName evidence="3">MCE family protein</fullName>
    </submittedName>
</protein>
<dbReference type="PANTHER" id="PTHR34675:SF1">
    <property type="entry name" value="PROTEIN TRIGALACTOSYLDIACYLGLYCEROL 2, CHLOROPLASTIC"/>
    <property type="match status" value="1"/>
</dbReference>
<accession>A0ABS5Y4H4</accession>
<proteinExistence type="predicted"/>
<gene>
    <name evidence="3" type="ORF">IXB28_10880</name>
</gene>